<feature type="domain" description="Metallo-beta-lactamase" evidence="8">
    <location>
        <begin position="598"/>
        <end position="795"/>
    </location>
</feature>
<dbReference type="Proteomes" id="UP000215441">
    <property type="component" value="Unassembled WGS sequence"/>
</dbReference>
<evidence type="ECO:0000256" key="4">
    <source>
        <dbReference type="ARBA" id="ARBA00022989"/>
    </source>
</evidence>
<comment type="subcellular location">
    <subcellularLocation>
        <location evidence="1">Cell membrane</location>
        <topology evidence="1">Multi-pass membrane protein</topology>
    </subcellularLocation>
</comment>
<feature type="transmembrane region" description="Helical" evidence="7">
    <location>
        <begin position="399"/>
        <end position="418"/>
    </location>
</feature>
<evidence type="ECO:0000256" key="5">
    <source>
        <dbReference type="ARBA" id="ARBA00023136"/>
    </source>
</evidence>
<gene>
    <name evidence="9" type="ORF">CBY09_01850</name>
</gene>
<evidence type="ECO:0000256" key="1">
    <source>
        <dbReference type="ARBA" id="ARBA00004651"/>
    </source>
</evidence>
<keyword evidence="3 7" id="KW-0812">Transmembrane</keyword>
<feature type="transmembrane region" description="Helical" evidence="7">
    <location>
        <begin position="425"/>
        <end position="442"/>
    </location>
</feature>
<dbReference type="NCBIfam" id="TIGR00360">
    <property type="entry name" value="ComEC_N-term"/>
    <property type="match status" value="1"/>
</dbReference>
<evidence type="ECO:0000256" key="7">
    <source>
        <dbReference type="SAM" id="Phobius"/>
    </source>
</evidence>
<dbReference type="Pfam" id="PF03772">
    <property type="entry name" value="Competence"/>
    <property type="match status" value="1"/>
</dbReference>
<dbReference type="AlphaFoldDB" id="A0A235EV16"/>
<protein>
    <submittedName>
        <fullName evidence="9">DNA internalization-related competence protein ComEC/Rec2</fullName>
    </submittedName>
</protein>
<feature type="transmembrane region" description="Helical" evidence="7">
    <location>
        <begin position="462"/>
        <end position="486"/>
    </location>
</feature>
<keyword evidence="2" id="KW-1003">Cell membrane</keyword>
<evidence type="ECO:0000313" key="10">
    <source>
        <dbReference type="Proteomes" id="UP000215441"/>
    </source>
</evidence>
<feature type="transmembrane region" description="Helical" evidence="7">
    <location>
        <begin position="493"/>
        <end position="515"/>
    </location>
</feature>
<sequence>MPAISASNATTFPHPEGVAGELDWPQPVAPWRLPVLLLGVVAGAALQLQQPGLWSAGAYAALLCAALVVGWCGVAASRPRRPGAVRHARVRAAAAAVLALLVGAMAMAAVSGLRATAYLQQGLDPALEGQDIRVTGVVSAMPQTNEAGTRLRLEVLSARLQGSPVELPPRIEVAWYGGAFVRDAGDAVDLQRQPAPVRAGERWEMTVRLKAPHGLRNPHGFDFELWTWEQGVQATGYVRAGPKDEPPRRQATTWQHPVEQARQSVRDAILDRLGRGADEASDPGRARIAGVVAALVTGDQRAIDRADWDMFRATGVAHLMSISGLHITLFAWLAAGVVRALWRRSTRLCLWVPAPSAALLAGVVLASAYALFSGWGVPAQRTVIMLCTVALLQWSGRRWPWPHVWLLACAAVVVADPWALAQAGFWLSFVAVGVLFAANPIAGKAYGTGAKGHFYALFREQWVVTLALTPLSLLLFGQVSVVGLVANLVAIPWVTLVVTPLALGGVVWAPLWSLAAWSLWPLTAWLQWLAQWPGAVLFLPAAPLWAGVAAVVGGALLAMRLPWRLRLLALPLLLPVFWWQPARPAPGQFELLAADIGQGNAVLVRTATHSLLYDAGPRFSRESDAGHRVLVPLLRALGERVDVLMLSHRDADHTGGAAAVLAQQPGAQLTGSIEADHGLQALRPARPCLAGQRWEWDGVAFEVLHPLAGDGAPAPRPPRPNTLSCVLRVVAAGAQAPSVLLVGDIEAAQEQALVARGAALQADLLLVPHHGSKTSSSPALLEAVRPRTALVQAGYRNRFGHPAPDVLQRYRERNIRVVESSRCGAATWVSAAPDAVACERDTGRRYWQHSMVPRSD</sequence>
<keyword evidence="10" id="KW-1185">Reference proteome</keyword>
<dbReference type="Pfam" id="PF00753">
    <property type="entry name" value="Lactamase_B"/>
    <property type="match status" value="1"/>
</dbReference>
<dbReference type="Pfam" id="PF13567">
    <property type="entry name" value="DUF4131"/>
    <property type="match status" value="1"/>
</dbReference>
<dbReference type="Gene3D" id="3.60.15.10">
    <property type="entry name" value="Ribonuclease Z/Hydroxyacylglutathione hydrolase-like"/>
    <property type="match status" value="1"/>
</dbReference>
<reference evidence="9 10" key="1">
    <citation type="submission" date="2017-07" db="EMBL/GenBank/DDBJ databases">
        <title>Acidovorax KNDSW TSA 6 genome sequence and assembly.</title>
        <authorList>
            <person name="Mayilraj S."/>
        </authorList>
    </citation>
    <scope>NUCLEOTIDE SEQUENCE [LARGE SCALE GENOMIC DNA]</scope>
    <source>
        <strain evidence="9 10">KNDSW-TSA6</strain>
    </source>
</reference>
<feature type="transmembrane region" description="Helical" evidence="7">
    <location>
        <begin position="348"/>
        <end position="372"/>
    </location>
</feature>
<evidence type="ECO:0000256" key="3">
    <source>
        <dbReference type="ARBA" id="ARBA00022692"/>
    </source>
</evidence>
<feature type="region of interest" description="Disordered" evidence="6">
    <location>
        <begin position="239"/>
        <end position="258"/>
    </location>
</feature>
<dbReference type="RefSeq" id="WP_094285790.1">
    <property type="nucleotide sequence ID" value="NZ_NOIG01000001.1"/>
</dbReference>
<dbReference type="PANTHER" id="PTHR30619">
    <property type="entry name" value="DNA INTERNALIZATION/COMPETENCE PROTEIN COMEC/REC2"/>
    <property type="match status" value="1"/>
</dbReference>
<evidence type="ECO:0000259" key="8">
    <source>
        <dbReference type="SMART" id="SM00849"/>
    </source>
</evidence>
<dbReference type="InterPro" id="IPR035681">
    <property type="entry name" value="ComA-like_MBL"/>
</dbReference>
<evidence type="ECO:0000313" key="9">
    <source>
        <dbReference type="EMBL" id="OYD52255.1"/>
    </source>
</evidence>
<keyword evidence="4 7" id="KW-1133">Transmembrane helix</keyword>
<feature type="transmembrane region" description="Helical" evidence="7">
    <location>
        <begin position="565"/>
        <end position="582"/>
    </location>
</feature>
<evidence type="ECO:0000256" key="6">
    <source>
        <dbReference type="SAM" id="MobiDB-lite"/>
    </source>
</evidence>
<feature type="transmembrane region" description="Helical" evidence="7">
    <location>
        <begin position="56"/>
        <end position="76"/>
    </location>
</feature>
<evidence type="ECO:0000256" key="2">
    <source>
        <dbReference type="ARBA" id="ARBA00022475"/>
    </source>
</evidence>
<dbReference type="InterPro" id="IPR036866">
    <property type="entry name" value="RibonucZ/Hydroxyglut_hydro"/>
</dbReference>
<dbReference type="InterPro" id="IPR004477">
    <property type="entry name" value="ComEC_N"/>
</dbReference>
<dbReference type="InterPro" id="IPR001279">
    <property type="entry name" value="Metallo-B-lactamas"/>
</dbReference>
<dbReference type="OrthoDB" id="9761531at2"/>
<feature type="transmembrane region" description="Helical" evidence="7">
    <location>
        <begin position="319"/>
        <end position="341"/>
    </location>
</feature>
<dbReference type="NCBIfam" id="TIGR00361">
    <property type="entry name" value="ComEC_Rec2"/>
    <property type="match status" value="1"/>
</dbReference>
<dbReference type="CDD" id="cd07731">
    <property type="entry name" value="ComA-like_MBL-fold"/>
    <property type="match status" value="1"/>
</dbReference>
<dbReference type="SUPFAM" id="SSF56281">
    <property type="entry name" value="Metallo-hydrolase/oxidoreductase"/>
    <property type="match status" value="1"/>
</dbReference>
<dbReference type="InterPro" id="IPR025405">
    <property type="entry name" value="DUF4131"/>
</dbReference>
<dbReference type="GO" id="GO:0005886">
    <property type="term" value="C:plasma membrane"/>
    <property type="evidence" value="ECO:0007669"/>
    <property type="project" value="UniProtKB-SubCell"/>
</dbReference>
<feature type="transmembrane region" description="Helical" evidence="7">
    <location>
        <begin position="535"/>
        <end position="558"/>
    </location>
</feature>
<dbReference type="GO" id="GO:0030420">
    <property type="term" value="P:establishment of competence for transformation"/>
    <property type="evidence" value="ECO:0007669"/>
    <property type="project" value="InterPro"/>
</dbReference>
<proteinExistence type="predicted"/>
<dbReference type="SMART" id="SM00849">
    <property type="entry name" value="Lactamase_B"/>
    <property type="match status" value="1"/>
</dbReference>
<name>A0A235EV16_9BURK</name>
<accession>A0A235EV16</accession>
<comment type="caution">
    <text evidence="9">The sequence shown here is derived from an EMBL/GenBank/DDBJ whole genome shotgun (WGS) entry which is preliminary data.</text>
</comment>
<dbReference type="InterPro" id="IPR052159">
    <property type="entry name" value="Competence_DNA_uptake"/>
</dbReference>
<keyword evidence="5 7" id="KW-0472">Membrane</keyword>
<dbReference type="PANTHER" id="PTHR30619:SF1">
    <property type="entry name" value="RECOMBINATION PROTEIN 2"/>
    <property type="match status" value="1"/>
</dbReference>
<organism evidence="9 10">
    <name type="scientific">Acidovorax kalamii</name>
    <dbReference type="NCBI Taxonomy" id="2004485"/>
    <lineage>
        <taxon>Bacteria</taxon>
        <taxon>Pseudomonadati</taxon>
        <taxon>Pseudomonadota</taxon>
        <taxon>Betaproteobacteria</taxon>
        <taxon>Burkholderiales</taxon>
        <taxon>Comamonadaceae</taxon>
        <taxon>Acidovorax</taxon>
    </lineage>
</organism>
<feature type="transmembrane region" description="Helical" evidence="7">
    <location>
        <begin position="88"/>
        <end position="110"/>
    </location>
</feature>
<dbReference type="InterPro" id="IPR004797">
    <property type="entry name" value="Competence_ComEC/Rec2"/>
</dbReference>
<dbReference type="EMBL" id="NOIG01000001">
    <property type="protein sequence ID" value="OYD52255.1"/>
    <property type="molecule type" value="Genomic_DNA"/>
</dbReference>